<dbReference type="EMBL" id="QJSX01000001">
    <property type="protein sequence ID" value="PYE56539.1"/>
    <property type="molecule type" value="Genomic_DNA"/>
</dbReference>
<keyword evidence="4 7" id="KW-0812">Transmembrane</keyword>
<evidence type="ECO:0000256" key="3">
    <source>
        <dbReference type="ARBA" id="ARBA00022475"/>
    </source>
</evidence>
<dbReference type="GO" id="GO:0005886">
    <property type="term" value="C:plasma membrane"/>
    <property type="evidence" value="ECO:0007669"/>
    <property type="project" value="UniProtKB-SubCell"/>
</dbReference>
<evidence type="ECO:0000256" key="7">
    <source>
        <dbReference type="SAM" id="Phobius"/>
    </source>
</evidence>
<dbReference type="AlphaFoldDB" id="A0A318SAY1"/>
<dbReference type="PANTHER" id="PTHR34584:SF1">
    <property type="entry name" value="NA(+)_H(+) ANTIPORTER SUBUNIT E1"/>
    <property type="match status" value="1"/>
</dbReference>
<dbReference type="GO" id="GO:0008324">
    <property type="term" value="F:monoatomic cation transmembrane transporter activity"/>
    <property type="evidence" value="ECO:0007669"/>
    <property type="project" value="InterPro"/>
</dbReference>
<dbReference type="PIRSF" id="PIRSF019239">
    <property type="entry name" value="MrpE"/>
    <property type="match status" value="1"/>
</dbReference>
<gene>
    <name evidence="8" type="ORF">DES52_101343</name>
</gene>
<comment type="similarity">
    <text evidence="2">Belongs to the CPA3 antiporters (TC 2.A.63) subunit E family.</text>
</comment>
<evidence type="ECO:0000313" key="8">
    <source>
        <dbReference type="EMBL" id="PYE56539.1"/>
    </source>
</evidence>
<evidence type="ECO:0000256" key="2">
    <source>
        <dbReference type="ARBA" id="ARBA00006228"/>
    </source>
</evidence>
<feature type="transmembrane region" description="Helical" evidence="7">
    <location>
        <begin position="56"/>
        <end position="80"/>
    </location>
</feature>
<dbReference type="Pfam" id="PF01899">
    <property type="entry name" value="MNHE"/>
    <property type="match status" value="1"/>
</dbReference>
<evidence type="ECO:0000313" key="9">
    <source>
        <dbReference type="Proteomes" id="UP000248326"/>
    </source>
</evidence>
<feature type="transmembrane region" description="Helical" evidence="7">
    <location>
        <begin position="100"/>
        <end position="120"/>
    </location>
</feature>
<sequence>MRSFAIHVLLSVAWALFLGSVDLPNLAVGFVLGFAALVVFRRVLPTDTYIPRVLSVLGFLGYFVKELVVANVQVASFALKPEIALTPVIVAVPLRVESDAAIATLAATITLLPGTVAMGVSDDRRTLYAHAIGLPTLDAARASISAVEDRLLKFMR</sequence>
<evidence type="ECO:0000256" key="4">
    <source>
        <dbReference type="ARBA" id="ARBA00022692"/>
    </source>
</evidence>
<name>A0A318SAY1_9DEIO</name>
<evidence type="ECO:0000256" key="1">
    <source>
        <dbReference type="ARBA" id="ARBA00004651"/>
    </source>
</evidence>
<evidence type="ECO:0000256" key="5">
    <source>
        <dbReference type="ARBA" id="ARBA00022989"/>
    </source>
</evidence>
<dbReference type="RefSeq" id="WP_110885016.1">
    <property type="nucleotide sequence ID" value="NZ_QJSX01000001.1"/>
</dbReference>
<keyword evidence="5 7" id="KW-1133">Transmembrane helix</keyword>
<organism evidence="8 9">
    <name type="scientific">Deinococcus yavapaiensis KR-236</name>
    <dbReference type="NCBI Taxonomy" id="694435"/>
    <lineage>
        <taxon>Bacteria</taxon>
        <taxon>Thermotogati</taxon>
        <taxon>Deinococcota</taxon>
        <taxon>Deinococci</taxon>
        <taxon>Deinococcales</taxon>
        <taxon>Deinococcaceae</taxon>
        <taxon>Deinococcus</taxon>
    </lineage>
</organism>
<reference evidence="8 9" key="1">
    <citation type="submission" date="2018-06" db="EMBL/GenBank/DDBJ databases">
        <title>Genomic Encyclopedia of Type Strains, Phase IV (KMG-IV): sequencing the most valuable type-strain genomes for metagenomic binning, comparative biology and taxonomic classification.</title>
        <authorList>
            <person name="Goeker M."/>
        </authorList>
    </citation>
    <scope>NUCLEOTIDE SEQUENCE [LARGE SCALE GENOMIC DNA]</scope>
    <source>
        <strain evidence="8 9">DSM 18048</strain>
    </source>
</reference>
<feature type="transmembrane region" description="Helical" evidence="7">
    <location>
        <begin position="25"/>
        <end position="44"/>
    </location>
</feature>
<protein>
    <submittedName>
        <fullName evidence="8">Multicomponent Na+:H+ antiporter subunit E</fullName>
    </submittedName>
</protein>
<dbReference type="Proteomes" id="UP000248326">
    <property type="component" value="Unassembled WGS sequence"/>
</dbReference>
<keyword evidence="9" id="KW-1185">Reference proteome</keyword>
<dbReference type="InterPro" id="IPR002758">
    <property type="entry name" value="Cation_antiport_E"/>
</dbReference>
<dbReference type="OrthoDB" id="9807187at2"/>
<comment type="subcellular location">
    <subcellularLocation>
        <location evidence="1">Cell membrane</location>
        <topology evidence="1">Multi-pass membrane protein</topology>
    </subcellularLocation>
</comment>
<proteinExistence type="inferred from homology"/>
<comment type="caution">
    <text evidence="8">The sequence shown here is derived from an EMBL/GenBank/DDBJ whole genome shotgun (WGS) entry which is preliminary data.</text>
</comment>
<dbReference type="PANTHER" id="PTHR34584">
    <property type="entry name" value="NA(+)/H(+) ANTIPORTER SUBUNIT E1"/>
    <property type="match status" value="1"/>
</dbReference>
<accession>A0A318SAY1</accession>
<keyword evidence="6 7" id="KW-0472">Membrane</keyword>
<keyword evidence="3" id="KW-1003">Cell membrane</keyword>
<evidence type="ECO:0000256" key="6">
    <source>
        <dbReference type="ARBA" id="ARBA00023136"/>
    </source>
</evidence>